<dbReference type="EMBL" id="CM023481">
    <property type="protein sequence ID" value="KAH6944097.1"/>
    <property type="molecule type" value="Genomic_DNA"/>
</dbReference>
<gene>
    <name evidence="1" type="ORF">HPB50_001913</name>
</gene>
<protein>
    <submittedName>
        <fullName evidence="1">Uncharacterized protein</fullName>
    </submittedName>
</protein>
<evidence type="ECO:0000313" key="1">
    <source>
        <dbReference type="EMBL" id="KAH6944097.1"/>
    </source>
</evidence>
<keyword evidence="2" id="KW-1185">Reference proteome</keyword>
<proteinExistence type="predicted"/>
<name>A0ACB7TCR0_HYAAI</name>
<accession>A0ACB7TCR0</accession>
<reference evidence="1" key="1">
    <citation type="submission" date="2020-05" db="EMBL/GenBank/DDBJ databases">
        <title>Large-scale comparative analyses of tick genomes elucidate their genetic diversity and vector capacities.</title>
        <authorList>
            <person name="Jia N."/>
            <person name="Wang J."/>
            <person name="Shi W."/>
            <person name="Du L."/>
            <person name="Sun Y."/>
            <person name="Zhan W."/>
            <person name="Jiang J."/>
            <person name="Wang Q."/>
            <person name="Zhang B."/>
            <person name="Ji P."/>
            <person name="Sakyi L.B."/>
            <person name="Cui X."/>
            <person name="Yuan T."/>
            <person name="Jiang B."/>
            <person name="Yang W."/>
            <person name="Lam T.T.-Y."/>
            <person name="Chang Q."/>
            <person name="Ding S."/>
            <person name="Wang X."/>
            <person name="Zhu J."/>
            <person name="Ruan X."/>
            <person name="Zhao L."/>
            <person name="Wei J."/>
            <person name="Que T."/>
            <person name="Du C."/>
            <person name="Cheng J."/>
            <person name="Dai P."/>
            <person name="Han X."/>
            <person name="Huang E."/>
            <person name="Gao Y."/>
            <person name="Liu J."/>
            <person name="Shao H."/>
            <person name="Ye R."/>
            <person name="Li L."/>
            <person name="Wei W."/>
            <person name="Wang X."/>
            <person name="Wang C."/>
            <person name="Yang T."/>
            <person name="Huo Q."/>
            <person name="Li W."/>
            <person name="Guo W."/>
            <person name="Chen H."/>
            <person name="Zhou L."/>
            <person name="Ni X."/>
            <person name="Tian J."/>
            <person name="Zhou Y."/>
            <person name="Sheng Y."/>
            <person name="Liu T."/>
            <person name="Pan Y."/>
            <person name="Xia L."/>
            <person name="Li J."/>
            <person name="Zhao F."/>
            <person name="Cao W."/>
        </authorList>
    </citation>
    <scope>NUCLEOTIDE SEQUENCE</scope>
    <source>
        <strain evidence="1">Hyas-2018</strain>
    </source>
</reference>
<evidence type="ECO:0000313" key="2">
    <source>
        <dbReference type="Proteomes" id="UP000821845"/>
    </source>
</evidence>
<organism evidence="1 2">
    <name type="scientific">Hyalomma asiaticum</name>
    <name type="common">Tick</name>
    <dbReference type="NCBI Taxonomy" id="266040"/>
    <lineage>
        <taxon>Eukaryota</taxon>
        <taxon>Metazoa</taxon>
        <taxon>Ecdysozoa</taxon>
        <taxon>Arthropoda</taxon>
        <taxon>Chelicerata</taxon>
        <taxon>Arachnida</taxon>
        <taxon>Acari</taxon>
        <taxon>Parasitiformes</taxon>
        <taxon>Ixodida</taxon>
        <taxon>Ixodoidea</taxon>
        <taxon>Ixodidae</taxon>
        <taxon>Hyalomminae</taxon>
        <taxon>Hyalomma</taxon>
    </lineage>
</organism>
<sequence length="132" mass="14220">MSEGLTDAHEGNADGQLADIEAGREQVELELWHTAQQKPHDTSRPLSSPDNDDDLTCCSPHSLDSPENIQVSGRPALLHRCARASSIHPGNQKGLHMEPRFLQKIPSPSSARSRRTTTGCSHCCALSPASSS</sequence>
<dbReference type="Proteomes" id="UP000821845">
    <property type="component" value="Chromosome 1"/>
</dbReference>
<comment type="caution">
    <text evidence="1">The sequence shown here is derived from an EMBL/GenBank/DDBJ whole genome shotgun (WGS) entry which is preliminary data.</text>
</comment>